<sequence>MAPTRPPLEELNINVAPCHKHPGPKPKPLEARGIRKSVKPVSRINRTYSNNKKLDVLAFLTSHRVYDIDQDLGHRLRRGGAVSEYPHHQPTIAEASKFFNITASTIQG</sequence>
<keyword evidence="2" id="KW-1185">Reference proteome</keyword>
<evidence type="ECO:0000313" key="1">
    <source>
        <dbReference type="EMBL" id="KEY73962.1"/>
    </source>
</evidence>
<dbReference type="EMBL" id="KL647691">
    <property type="protein sequence ID" value="KEY73962.1"/>
    <property type="molecule type" value="Genomic_DNA"/>
</dbReference>
<dbReference type="Proteomes" id="UP000028045">
    <property type="component" value="Unassembled WGS sequence"/>
</dbReference>
<evidence type="ECO:0000313" key="2">
    <source>
        <dbReference type="Proteomes" id="UP000028045"/>
    </source>
</evidence>
<reference evidence="1 2" key="1">
    <citation type="journal article" date="2014" name="BMC Genomics">
        <title>Comparative genome sequencing reveals chemotype-specific gene clusters in the toxigenic black mold Stachybotrys.</title>
        <authorList>
            <person name="Semeiks J."/>
            <person name="Borek D."/>
            <person name="Otwinowski Z."/>
            <person name="Grishin N.V."/>
        </authorList>
    </citation>
    <scope>NUCLEOTIDE SEQUENCE [LARGE SCALE GENOMIC DNA]</scope>
    <source>
        <strain evidence="2">CBS 109288 / IBT 7711</strain>
    </source>
</reference>
<dbReference type="HOGENOM" id="CLU_2198721_0_0_1"/>
<name>A0A084B8T3_STACB</name>
<dbReference type="AlphaFoldDB" id="A0A084B8T3"/>
<organism evidence="1 2">
    <name type="scientific">Stachybotrys chartarum (strain CBS 109288 / IBT 7711)</name>
    <name type="common">Toxic black mold</name>
    <name type="synonym">Stilbospora chartarum</name>
    <dbReference type="NCBI Taxonomy" id="1280523"/>
    <lineage>
        <taxon>Eukaryota</taxon>
        <taxon>Fungi</taxon>
        <taxon>Dikarya</taxon>
        <taxon>Ascomycota</taxon>
        <taxon>Pezizomycotina</taxon>
        <taxon>Sordariomycetes</taxon>
        <taxon>Hypocreomycetidae</taxon>
        <taxon>Hypocreales</taxon>
        <taxon>Stachybotryaceae</taxon>
        <taxon>Stachybotrys</taxon>
    </lineage>
</organism>
<accession>A0A084B8T3</accession>
<proteinExistence type="predicted"/>
<dbReference type="OrthoDB" id="5422061at2759"/>
<protein>
    <submittedName>
        <fullName evidence="1">Uncharacterized protein</fullName>
    </submittedName>
</protein>
<gene>
    <name evidence="1" type="ORF">S7711_11402</name>
</gene>